<keyword evidence="4" id="KW-1185">Reference proteome</keyword>
<reference evidence="1 3" key="1">
    <citation type="submission" date="2016-06" db="EMBL/GenBank/DDBJ databases">
        <authorList>
            <person name="Kjaerup R.B."/>
            <person name="Dalgaard T.S."/>
            <person name="Juul-Madsen H.R."/>
        </authorList>
    </citation>
    <scope>NUCLEOTIDE SEQUENCE [LARGE SCALE GENOMIC DNA]</scope>
    <source>
        <strain evidence="1 3">DSM 43363</strain>
    </source>
</reference>
<dbReference type="OrthoDB" id="9796523at2"/>
<gene>
    <name evidence="1" type="ORF">GA0070608_2036</name>
    <name evidence="2" type="ORF">OIE14_13650</name>
</gene>
<dbReference type="EMBL" id="FMIC01000002">
    <property type="protein sequence ID" value="SCL58764.1"/>
    <property type="molecule type" value="Genomic_DNA"/>
</dbReference>
<name>A0A1C6UY52_9ACTN</name>
<dbReference type="AlphaFoldDB" id="A0A1C6UY52"/>
<dbReference type="Pfam" id="PF13707">
    <property type="entry name" value="RloB"/>
    <property type="match status" value="1"/>
</dbReference>
<accession>A0A1C6UY52</accession>
<sequence>MRQRRRESKPLKRTIASRRELRTVVVFCEGKNSEPDYVNGLKRLPEIADNTALNLEIHPEQGVPLTLVRMAADRLADPEVDECWCIFDTEWPKNHPNLFEARQLAQVKGIGLVISNPCFELWLILHHRDFAKFASTAEAESMSRKLDGRTGKSIDSAVYMPRRKQAARRAERLEQLHTRNGTAFPDDNPSSGMHHFLRALEQR</sequence>
<dbReference type="EMBL" id="CP109071">
    <property type="protein sequence ID" value="WSA35010.1"/>
    <property type="molecule type" value="Genomic_DNA"/>
</dbReference>
<evidence type="ECO:0000313" key="4">
    <source>
        <dbReference type="Proteomes" id="UP001334804"/>
    </source>
</evidence>
<dbReference type="Proteomes" id="UP001334804">
    <property type="component" value="Chromosome"/>
</dbReference>
<evidence type="ECO:0000313" key="1">
    <source>
        <dbReference type="EMBL" id="SCL58764.1"/>
    </source>
</evidence>
<proteinExistence type="predicted"/>
<reference evidence="2 4" key="2">
    <citation type="submission" date="2022-10" db="EMBL/GenBank/DDBJ databases">
        <title>The complete genomes of actinobacterial strains from the NBC collection.</title>
        <authorList>
            <person name="Joergensen T.S."/>
            <person name="Alvarez Arevalo M."/>
            <person name="Sterndorff E.B."/>
            <person name="Faurdal D."/>
            <person name="Vuksanovic O."/>
            <person name="Mourched A.-S."/>
            <person name="Charusanti P."/>
            <person name="Shaw S."/>
            <person name="Blin K."/>
            <person name="Weber T."/>
        </authorList>
    </citation>
    <scope>NUCLEOTIDE SEQUENCE [LARGE SCALE GENOMIC DNA]</scope>
    <source>
        <strain evidence="2 4">NBC 01809</strain>
    </source>
</reference>
<dbReference type="RefSeq" id="WP_091625619.1">
    <property type="nucleotide sequence ID" value="NZ_CP109071.1"/>
</dbReference>
<dbReference type="Proteomes" id="UP000199343">
    <property type="component" value="Unassembled WGS sequence"/>
</dbReference>
<evidence type="ECO:0000313" key="2">
    <source>
        <dbReference type="EMBL" id="WSA35010.1"/>
    </source>
</evidence>
<evidence type="ECO:0000313" key="3">
    <source>
        <dbReference type="Proteomes" id="UP000199343"/>
    </source>
</evidence>
<organism evidence="1 3">
    <name type="scientific">Micromonospora peucetia</name>
    <dbReference type="NCBI Taxonomy" id="47871"/>
    <lineage>
        <taxon>Bacteria</taxon>
        <taxon>Bacillati</taxon>
        <taxon>Actinomycetota</taxon>
        <taxon>Actinomycetes</taxon>
        <taxon>Micromonosporales</taxon>
        <taxon>Micromonosporaceae</taxon>
        <taxon>Micromonospora</taxon>
    </lineage>
</organism>
<dbReference type="InterPro" id="IPR025591">
    <property type="entry name" value="RloB"/>
</dbReference>
<dbReference type="STRING" id="47871.GA0070608_2036"/>
<protein>
    <submittedName>
        <fullName evidence="2">RloB family protein</fullName>
    </submittedName>
    <submittedName>
        <fullName evidence="1">RloB-like protein</fullName>
    </submittedName>
</protein>